<feature type="transmembrane region" description="Helical" evidence="1">
    <location>
        <begin position="75"/>
        <end position="94"/>
    </location>
</feature>
<feature type="transmembrane region" description="Helical" evidence="1">
    <location>
        <begin position="138"/>
        <end position="160"/>
    </location>
</feature>
<evidence type="ECO:0000259" key="2">
    <source>
        <dbReference type="Pfam" id="PF04892"/>
    </source>
</evidence>
<keyword evidence="1" id="KW-1133">Transmembrane helix</keyword>
<reference evidence="3 4" key="1">
    <citation type="submission" date="2016-10" db="EMBL/GenBank/DDBJ databases">
        <authorList>
            <person name="de Groot N.N."/>
        </authorList>
    </citation>
    <scope>NUCLEOTIDE SEQUENCE [LARGE SCALE GENOMIC DNA]</scope>
    <source>
        <strain evidence="3 4">Nl14</strain>
    </source>
</reference>
<evidence type="ECO:0000313" key="4">
    <source>
        <dbReference type="Proteomes" id="UP000182649"/>
    </source>
</evidence>
<feature type="transmembrane region" description="Helical" evidence="1">
    <location>
        <begin position="474"/>
        <end position="494"/>
    </location>
</feature>
<feature type="transmembrane region" description="Helical" evidence="1">
    <location>
        <begin position="444"/>
        <end position="462"/>
    </location>
</feature>
<feature type="transmembrane region" description="Helical" evidence="1">
    <location>
        <begin position="260"/>
        <end position="280"/>
    </location>
</feature>
<feature type="transmembrane region" description="Helical" evidence="1">
    <location>
        <begin position="207"/>
        <end position="225"/>
    </location>
</feature>
<feature type="transmembrane region" description="Helical" evidence="1">
    <location>
        <begin position="645"/>
        <end position="663"/>
    </location>
</feature>
<gene>
    <name evidence="3" type="ORF">SAMN05216417_1171</name>
</gene>
<dbReference type="EMBL" id="FPBZ01000017">
    <property type="protein sequence ID" value="SFU70177.1"/>
    <property type="molecule type" value="Genomic_DNA"/>
</dbReference>
<protein>
    <submittedName>
        <fullName evidence="3">VanZ like family protein</fullName>
    </submittedName>
</protein>
<feature type="transmembrane region" description="Helical" evidence="1">
    <location>
        <begin position="576"/>
        <end position="593"/>
    </location>
</feature>
<feature type="domain" description="VanZ-like" evidence="2">
    <location>
        <begin position="4"/>
        <end position="117"/>
    </location>
</feature>
<feature type="transmembrane region" description="Helical" evidence="1">
    <location>
        <begin position="699"/>
        <end position="724"/>
    </location>
</feature>
<keyword evidence="1" id="KW-0812">Transmembrane</keyword>
<feature type="transmembrane region" description="Helical" evidence="1">
    <location>
        <begin position="406"/>
        <end position="424"/>
    </location>
</feature>
<feature type="transmembrane region" description="Helical" evidence="1">
    <location>
        <begin position="38"/>
        <end position="63"/>
    </location>
</feature>
<name>A0A1I7IB69_9PROT</name>
<feature type="transmembrane region" description="Helical" evidence="1">
    <location>
        <begin position="231"/>
        <end position="248"/>
    </location>
</feature>
<organism evidence="3 4">
    <name type="scientific">Nitrosospira multiformis</name>
    <dbReference type="NCBI Taxonomy" id="1231"/>
    <lineage>
        <taxon>Bacteria</taxon>
        <taxon>Pseudomonadati</taxon>
        <taxon>Pseudomonadota</taxon>
        <taxon>Betaproteobacteria</taxon>
        <taxon>Nitrosomonadales</taxon>
        <taxon>Nitrosomonadaceae</taxon>
        <taxon>Nitrosospira</taxon>
    </lineage>
</organism>
<feature type="transmembrane region" description="Helical" evidence="1">
    <location>
        <begin position="613"/>
        <end position="633"/>
    </location>
</feature>
<feature type="transmembrane region" description="Helical" evidence="1">
    <location>
        <begin position="106"/>
        <end position="126"/>
    </location>
</feature>
<keyword evidence="1" id="KW-0472">Membrane</keyword>
<evidence type="ECO:0000256" key="1">
    <source>
        <dbReference type="SAM" id="Phobius"/>
    </source>
</evidence>
<dbReference type="InterPro" id="IPR006976">
    <property type="entry name" value="VanZ-like"/>
</dbReference>
<dbReference type="Pfam" id="PF04892">
    <property type="entry name" value="VanZ"/>
    <property type="match status" value="1"/>
</dbReference>
<accession>A0A1I7IB69</accession>
<proteinExistence type="predicted"/>
<feature type="transmembrane region" description="Helical" evidence="1">
    <location>
        <begin position="180"/>
        <end position="200"/>
    </location>
</feature>
<dbReference type="Proteomes" id="UP000182649">
    <property type="component" value="Unassembled WGS sequence"/>
</dbReference>
<feature type="transmembrane region" description="Helical" evidence="1">
    <location>
        <begin position="353"/>
        <end position="372"/>
    </location>
</feature>
<evidence type="ECO:0000313" key="3">
    <source>
        <dbReference type="EMBL" id="SFU70177.1"/>
    </source>
</evidence>
<dbReference type="AlphaFoldDB" id="A0A1I7IB69"/>
<sequence length="738" mass="81011">MRILAIILLLIAYGSLYPGNFSAPPAGSVQRFLTDFHWFTSLGDVLGNIGLFFPLGMAGVIFLPLRGSSRTHIAGILFLALLFAFSLQLAQVWLPSRSPALGDVVWNTVGMMLGIAAGSITVSVLPKPTLTDDNFFNHNTVVPLLVLGLWLLAELLPLVPSLDLQKVKDALKPLISEFSFSLPQTMMLAAGTLAAGSAFVTLRLSPALWLGGILIFILAGKLVIVNLTLEGSTLIGILIGYLACLWILHFRSTKAFFEATLLLLLVAWTIMAITPFSPAIGGTLNIIPFANMLGGSIETAVRGLMRSLFIYTTLLWLMQRLGVSVMKAAIGFALWASLLELIQMGLLGRTADITEPILLLLIGWGFSMKLEYSPQLPSKPQMTGSEVYIHEAKRGSALANPGGQQWLMIVVVLFCFAISIWGLLRLPGIPYNLREMFLGDGHFLFILVFAGALLWYGATATWMSEKIASSKLPFLQFPVWTLTLSLVSLIFLSMSVTQESLDDIVGANNLYWFVVNKDTWGTHWRSFFQLLGPDVVGPIERWMRYAGLYCPLLVFLVLALDFFHLPKLNAQTLSRVAFLIASVLPWLWLAKAVTFDWSSTDNLNELIARDGDFGWGGGGYLYILLGLLCANAVLLAKTNGDGRRIGLTIIVSISTLPVAWWLLNLGLEPNVEKYGFTFSGVQFLLGPDRQNLLSQTQLFARWCAVQVGFILVTAVGIRSAWLILSTRRQRAGDACSNE</sequence>